<evidence type="ECO:0000313" key="6">
    <source>
        <dbReference type="Proteomes" id="UP000003558"/>
    </source>
</evidence>
<gene>
    <name evidence="5" type="ORF">GOALK_026_00810</name>
</gene>
<accession>F9VRN6</accession>
<dbReference type="RefSeq" id="WP_006357443.1">
    <property type="nucleotide sequence ID" value="NZ_BACI01000026.1"/>
</dbReference>
<dbReference type="InterPro" id="IPR029069">
    <property type="entry name" value="HotDog_dom_sf"/>
</dbReference>
<evidence type="ECO:0000256" key="1">
    <source>
        <dbReference type="ARBA" id="ARBA00005254"/>
    </source>
</evidence>
<feature type="region of interest" description="Disordered" evidence="2">
    <location>
        <begin position="1"/>
        <end position="21"/>
    </location>
</feature>
<dbReference type="STRING" id="1027371.GOALK_026_00810"/>
<dbReference type="EMBL" id="BACI01000026">
    <property type="protein sequence ID" value="GAA11275.1"/>
    <property type="molecule type" value="Genomic_DNA"/>
</dbReference>
<dbReference type="AlphaFoldDB" id="F9VRN6"/>
<dbReference type="eggNOG" id="COG2030">
    <property type="taxonomic scope" value="Bacteria"/>
</dbReference>
<evidence type="ECO:0000259" key="4">
    <source>
        <dbReference type="Pfam" id="PF22622"/>
    </source>
</evidence>
<protein>
    <submittedName>
        <fullName evidence="5">Putative enoyl-CoA hydratase</fullName>
    </submittedName>
</protein>
<dbReference type="SUPFAM" id="SSF54637">
    <property type="entry name" value="Thioesterase/thiol ester dehydrase-isomerase"/>
    <property type="match status" value="2"/>
</dbReference>
<feature type="region of interest" description="Disordered" evidence="2">
    <location>
        <begin position="149"/>
        <end position="169"/>
    </location>
</feature>
<feature type="compositionally biased region" description="Polar residues" evidence="2">
    <location>
        <begin position="1"/>
        <end position="16"/>
    </location>
</feature>
<feature type="domain" description="MaoC-like" evidence="3">
    <location>
        <begin position="164"/>
        <end position="262"/>
    </location>
</feature>
<dbReference type="Gene3D" id="3.10.129.10">
    <property type="entry name" value="Hotdog Thioesterase"/>
    <property type="match status" value="1"/>
</dbReference>
<dbReference type="Pfam" id="PF01575">
    <property type="entry name" value="MaoC_dehydratas"/>
    <property type="match status" value="1"/>
</dbReference>
<comment type="similarity">
    <text evidence="1">Belongs to the enoyl-CoA hydratase/isomerase family.</text>
</comment>
<dbReference type="InterPro" id="IPR054357">
    <property type="entry name" value="MFE-2_N"/>
</dbReference>
<sequence>MTSSAARTQPTGTPANTGEWRGADLGSRTVAYDERDAILYALAVGARADELDLVFEKRLRVLPTFALTLAQWAPDELGARGAFDPTTALHGSQQLDVLAPLPPRGEVTMTASVGEVWDKGSAAVIEVVVRSDHFVATWSLFAPGAGGFGGDRGPGRPPASDAAPTISGPVRTTENQAALYRLTGDRHPIHIDPAAAARIHQPRPILHGLCTLGVAALDVARLIGAHPADLRSLDGRFATAIFPGDDAELRVFGDGREVMFDMVSGGNPVIANGAAGFHESEGRN</sequence>
<dbReference type="GO" id="GO:0003857">
    <property type="term" value="F:(3S)-3-hydroxyacyl-CoA dehydrogenase (NAD+) activity"/>
    <property type="evidence" value="ECO:0007669"/>
    <property type="project" value="TreeGrafter"/>
</dbReference>
<evidence type="ECO:0000259" key="3">
    <source>
        <dbReference type="Pfam" id="PF01575"/>
    </source>
</evidence>
<name>F9VRN6_9ACTN</name>
<organism evidence="5 6">
    <name type="scientific">Gordonia alkanivorans NBRC 16433</name>
    <dbReference type="NCBI Taxonomy" id="1027371"/>
    <lineage>
        <taxon>Bacteria</taxon>
        <taxon>Bacillati</taxon>
        <taxon>Actinomycetota</taxon>
        <taxon>Actinomycetes</taxon>
        <taxon>Mycobacteriales</taxon>
        <taxon>Gordoniaceae</taxon>
        <taxon>Gordonia</taxon>
    </lineage>
</organism>
<dbReference type="Pfam" id="PF22622">
    <property type="entry name" value="MFE-2_hydrat-2_N"/>
    <property type="match status" value="1"/>
</dbReference>
<dbReference type="PANTHER" id="PTHR13078:SF56">
    <property type="entry name" value="PEROXISOMAL MULTIFUNCTIONAL ENZYME TYPE 2"/>
    <property type="match status" value="1"/>
</dbReference>
<dbReference type="GO" id="GO:0004300">
    <property type="term" value="F:enoyl-CoA hydratase activity"/>
    <property type="evidence" value="ECO:0007669"/>
    <property type="project" value="TreeGrafter"/>
</dbReference>
<evidence type="ECO:0000256" key="2">
    <source>
        <dbReference type="SAM" id="MobiDB-lite"/>
    </source>
</evidence>
<proteinExistence type="inferred from homology"/>
<evidence type="ECO:0000313" key="5">
    <source>
        <dbReference type="EMBL" id="GAA11275.1"/>
    </source>
</evidence>
<dbReference type="Proteomes" id="UP000003558">
    <property type="component" value="Unassembled WGS sequence"/>
</dbReference>
<dbReference type="GO" id="GO:0006635">
    <property type="term" value="P:fatty acid beta-oxidation"/>
    <property type="evidence" value="ECO:0007669"/>
    <property type="project" value="TreeGrafter"/>
</dbReference>
<reference evidence="5 6" key="1">
    <citation type="submission" date="2011-05" db="EMBL/GenBank/DDBJ databases">
        <title>Whole genome shotgun sequence of Gordonia alkanivorans NBRC 16433.</title>
        <authorList>
            <person name="Hosoyama A."/>
            <person name="Nakamura S."/>
            <person name="Takarada H."/>
            <person name="Tsuchikane K."/>
            <person name="Yamazaki S."/>
            <person name="Fujita N."/>
        </authorList>
    </citation>
    <scope>NUCLEOTIDE SEQUENCE [LARGE SCALE GENOMIC DNA]</scope>
    <source>
        <strain evidence="5 6">NBRC 16433</strain>
    </source>
</reference>
<dbReference type="GO" id="GO:0044594">
    <property type="term" value="F:17-beta-hydroxysteroid dehydrogenase (NAD+) activity"/>
    <property type="evidence" value="ECO:0007669"/>
    <property type="project" value="TreeGrafter"/>
</dbReference>
<feature type="domain" description="Peroxisomal multifunctional enzyme type 2-like N-terminal" evidence="4">
    <location>
        <begin position="31"/>
        <end position="131"/>
    </location>
</feature>
<dbReference type="PANTHER" id="PTHR13078">
    <property type="entry name" value="PEROXISOMAL MULTIFUNCTIONAL ENZYME TYPE 2-RELATED"/>
    <property type="match status" value="1"/>
</dbReference>
<dbReference type="InterPro" id="IPR002539">
    <property type="entry name" value="MaoC-like_dom"/>
</dbReference>
<comment type="caution">
    <text evidence="5">The sequence shown here is derived from an EMBL/GenBank/DDBJ whole genome shotgun (WGS) entry which is preliminary data.</text>
</comment>